<comment type="caution">
    <text evidence="1">The sequence shown here is derived from an EMBL/GenBank/DDBJ whole genome shotgun (WGS) entry which is preliminary data.</text>
</comment>
<keyword evidence="2" id="KW-1185">Reference proteome</keyword>
<dbReference type="AlphaFoldDB" id="A0A433SNT8"/>
<dbReference type="OrthoDB" id="2019644at2759"/>
<dbReference type="STRING" id="188477.A0A433SNT8"/>
<proteinExistence type="predicted"/>
<protein>
    <submittedName>
        <fullName evidence="1">Uncharacterized protein</fullName>
    </submittedName>
</protein>
<reference evidence="1 2" key="1">
    <citation type="submission" date="2019-01" db="EMBL/GenBank/DDBJ databases">
        <title>A draft genome assembly of the solar-powered sea slug Elysia chlorotica.</title>
        <authorList>
            <person name="Cai H."/>
            <person name="Li Q."/>
            <person name="Fang X."/>
            <person name="Li J."/>
            <person name="Curtis N.E."/>
            <person name="Altenburger A."/>
            <person name="Shibata T."/>
            <person name="Feng M."/>
            <person name="Maeda T."/>
            <person name="Schwartz J.A."/>
            <person name="Shigenobu S."/>
            <person name="Lundholm N."/>
            <person name="Nishiyama T."/>
            <person name="Yang H."/>
            <person name="Hasebe M."/>
            <person name="Li S."/>
            <person name="Pierce S.K."/>
            <person name="Wang J."/>
        </authorList>
    </citation>
    <scope>NUCLEOTIDE SEQUENCE [LARGE SCALE GENOMIC DNA]</scope>
    <source>
        <strain evidence="1">EC2010</strain>
        <tissue evidence="1">Whole organism of an adult</tissue>
    </source>
</reference>
<dbReference type="EMBL" id="RQTK01001319">
    <property type="protein sequence ID" value="RUS70866.1"/>
    <property type="molecule type" value="Genomic_DNA"/>
</dbReference>
<organism evidence="1 2">
    <name type="scientific">Elysia chlorotica</name>
    <name type="common">Eastern emerald elysia</name>
    <name type="synonym">Sea slug</name>
    <dbReference type="NCBI Taxonomy" id="188477"/>
    <lineage>
        <taxon>Eukaryota</taxon>
        <taxon>Metazoa</taxon>
        <taxon>Spiralia</taxon>
        <taxon>Lophotrochozoa</taxon>
        <taxon>Mollusca</taxon>
        <taxon>Gastropoda</taxon>
        <taxon>Heterobranchia</taxon>
        <taxon>Euthyneura</taxon>
        <taxon>Panpulmonata</taxon>
        <taxon>Sacoglossa</taxon>
        <taxon>Placobranchoidea</taxon>
        <taxon>Plakobranchidae</taxon>
        <taxon>Elysia</taxon>
    </lineage>
</organism>
<dbReference type="Proteomes" id="UP000271974">
    <property type="component" value="Unassembled WGS sequence"/>
</dbReference>
<evidence type="ECO:0000313" key="1">
    <source>
        <dbReference type="EMBL" id="RUS70866.1"/>
    </source>
</evidence>
<accession>A0A433SNT8</accession>
<sequence>MLALLPHYSTPETVVKELTTRVNSPASAVGRKSSTSQSSSDRAVQLLHLYQEIASNLTAYCRSLIPAAGEGSLNQHLLFGPSLEEALSREGPGTDAAELSVTLGVGRRLGVGVVLLLLQQSARQFALVLDGHMQLSQKLVSLPELTAEDLKQLCGDSAVEKLSSQQRQEVARGRLLHGLAQKSCQLQHYSYIMENCLYVLWRHLEFYLVHCVPADQKTMTTPALIRHRLGMRKLTGIQDSYLDNSNIGSPVAASGLSQYAFGVSRQDIEHLRTTAPSILNEAFFKKVQHVDEHYGKERSHYSFTEAIVRRIKRVLKLHTGN</sequence>
<gene>
    <name evidence="1" type="ORF">EGW08_021380</name>
</gene>
<name>A0A433SNT8_ELYCH</name>
<evidence type="ECO:0000313" key="2">
    <source>
        <dbReference type="Proteomes" id="UP000271974"/>
    </source>
</evidence>